<feature type="disulfide bond" evidence="13">
    <location>
        <begin position="1218"/>
        <end position="1230"/>
    </location>
</feature>
<dbReference type="FunFam" id="4.10.400.10:FF:000013">
    <property type="entry name" value="Prolow-density lipoprotein receptor-related protein 1"/>
    <property type="match status" value="1"/>
</dbReference>
<dbReference type="SMART" id="SM00192">
    <property type="entry name" value="LDLa"/>
    <property type="match status" value="22"/>
</dbReference>
<feature type="disulfide bond" evidence="12">
    <location>
        <begin position="1964"/>
        <end position="1973"/>
    </location>
</feature>
<protein>
    <recommendedName>
        <fullName evidence="16">EGF-like domain-containing protein</fullName>
    </recommendedName>
</protein>
<feature type="repeat" description="LDL-receptor class B" evidence="14">
    <location>
        <begin position="1681"/>
        <end position="1724"/>
    </location>
</feature>
<feature type="disulfide bond" evidence="13">
    <location>
        <begin position="627"/>
        <end position="645"/>
    </location>
</feature>
<comment type="caution">
    <text evidence="17">The sequence shown here is derived from an EMBL/GenBank/DDBJ whole genome shotgun (WGS) entry which is preliminary data.</text>
</comment>
<feature type="disulfide bond" evidence="13">
    <location>
        <begin position="373"/>
        <end position="385"/>
    </location>
</feature>
<dbReference type="PROSITE" id="PS50026">
    <property type="entry name" value="EGF_3"/>
    <property type="match status" value="7"/>
</dbReference>
<dbReference type="Pfam" id="PF00058">
    <property type="entry name" value="Ldl_recept_b"/>
    <property type="match status" value="5"/>
</dbReference>
<dbReference type="PANTHER" id="PTHR22722">
    <property type="entry name" value="LOW-DENSITY LIPOPROTEIN RECEPTOR-RELATED PROTEIN 2-RELATED"/>
    <property type="match status" value="1"/>
</dbReference>
<dbReference type="InterPro" id="IPR051221">
    <property type="entry name" value="LDLR-related"/>
</dbReference>
<feature type="disulfide bond" evidence="13">
    <location>
        <begin position="417"/>
        <end position="429"/>
    </location>
</feature>
<dbReference type="InterPro" id="IPR036055">
    <property type="entry name" value="LDL_receptor-like_sf"/>
</dbReference>
<keyword evidence="9 12" id="KW-1015">Disulfide bond</keyword>
<feature type="disulfide bond" evidence="12">
    <location>
        <begin position="1926"/>
        <end position="1935"/>
    </location>
</feature>
<feature type="disulfide bond" evidence="13">
    <location>
        <begin position="1225"/>
        <end position="1243"/>
    </location>
</feature>
<feature type="disulfide bond" evidence="13">
    <location>
        <begin position="1095"/>
        <end position="1107"/>
    </location>
</feature>
<gene>
    <name evidence="17" type="ORF">HHI36_003043</name>
</gene>
<feature type="disulfide bond" evidence="13">
    <location>
        <begin position="545"/>
        <end position="563"/>
    </location>
</feature>
<dbReference type="SUPFAM" id="SSF63825">
    <property type="entry name" value="YWTD domain"/>
    <property type="match status" value="3"/>
</dbReference>
<dbReference type="SMART" id="SM00181">
    <property type="entry name" value="EGF"/>
    <property type="match status" value="16"/>
</dbReference>
<dbReference type="InterPro" id="IPR000742">
    <property type="entry name" value="EGF"/>
</dbReference>
<feature type="disulfide bond" evidence="12">
    <location>
        <begin position="2129"/>
        <end position="2139"/>
    </location>
</feature>
<dbReference type="FunFam" id="4.10.400.10:FF:000065">
    <property type="entry name" value="Transmembrane protease serine 7"/>
    <property type="match status" value="1"/>
</dbReference>
<dbReference type="SMART" id="SM00135">
    <property type="entry name" value="LY"/>
    <property type="match status" value="11"/>
</dbReference>
<evidence type="ECO:0000256" key="7">
    <source>
        <dbReference type="ARBA" id="ARBA00022989"/>
    </source>
</evidence>
<feature type="disulfide bond" evidence="13">
    <location>
        <begin position="1423"/>
        <end position="1441"/>
    </location>
</feature>
<dbReference type="EMBL" id="JABFTP020000185">
    <property type="protein sequence ID" value="KAL3288606.1"/>
    <property type="molecule type" value="Genomic_DNA"/>
</dbReference>
<dbReference type="PROSITE" id="PS01186">
    <property type="entry name" value="EGF_2"/>
    <property type="match status" value="3"/>
</dbReference>
<feature type="disulfide bond" evidence="13">
    <location>
        <begin position="1477"/>
        <end position="1492"/>
    </location>
</feature>
<feature type="disulfide bond" evidence="13">
    <location>
        <begin position="1465"/>
        <end position="1483"/>
    </location>
</feature>
<dbReference type="Gene3D" id="2.120.10.30">
    <property type="entry name" value="TolB, C-terminal domain"/>
    <property type="match status" value="3"/>
</dbReference>
<feature type="disulfide bond" evidence="13">
    <location>
        <begin position="295"/>
        <end position="313"/>
    </location>
</feature>
<dbReference type="SMART" id="SM00179">
    <property type="entry name" value="EGF_CA"/>
    <property type="match status" value="6"/>
</dbReference>
<dbReference type="Gene3D" id="4.10.400.10">
    <property type="entry name" value="Low-density Lipoprotein Receptor"/>
    <property type="match status" value="22"/>
</dbReference>
<evidence type="ECO:0000256" key="1">
    <source>
        <dbReference type="ARBA" id="ARBA00004167"/>
    </source>
</evidence>
<evidence type="ECO:0000256" key="13">
    <source>
        <dbReference type="PROSITE-ProRule" id="PRU00124"/>
    </source>
</evidence>
<feature type="disulfide bond" evidence="13">
    <location>
        <begin position="1185"/>
        <end position="1203"/>
    </location>
</feature>
<evidence type="ECO:0000256" key="5">
    <source>
        <dbReference type="ARBA" id="ARBA00022729"/>
    </source>
</evidence>
<feature type="disulfide bond" evidence="13">
    <location>
        <begin position="1114"/>
        <end position="1129"/>
    </location>
</feature>
<evidence type="ECO:0000256" key="9">
    <source>
        <dbReference type="ARBA" id="ARBA00023157"/>
    </source>
</evidence>
<feature type="disulfide bond" evidence="12">
    <location>
        <begin position="2064"/>
        <end position="2073"/>
    </location>
</feature>
<feature type="disulfide bond" evidence="13">
    <location>
        <begin position="1280"/>
        <end position="1295"/>
    </location>
</feature>
<feature type="disulfide bond" evidence="13">
    <location>
        <begin position="436"/>
        <end position="451"/>
    </location>
</feature>
<proteinExistence type="predicted"/>
<evidence type="ECO:0000313" key="18">
    <source>
        <dbReference type="Proteomes" id="UP001516400"/>
    </source>
</evidence>
<feature type="domain" description="EGF-like" evidence="16">
    <location>
        <begin position="1975"/>
        <end position="2008"/>
    </location>
</feature>
<evidence type="ECO:0000256" key="3">
    <source>
        <dbReference type="ARBA" id="ARBA00022583"/>
    </source>
</evidence>
<dbReference type="CDD" id="cd00112">
    <property type="entry name" value="LDLa"/>
    <property type="match status" value="21"/>
</dbReference>
<feature type="domain" description="EGF-like" evidence="16">
    <location>
        <begin position="2125"/>
        <end position="2162"/>
    </location>
</feature>
<feature type="repeat" description="LDL-receptor class B" evidence="14">
    <location>
        <begin position="1725"/>
        <end position="1768"/>
    </location>
</feature>
<dbReference type="GO" id="GO:0016020">
    <property type="term" value="C:membrane"/>
    <property type="evidence" value="ECO:0007669"/>
    <property type="project" value="UniProtKB-SubCell"/>
</dbReference>
<evidence type="ECO:0000256" key="6">
    <source>
        <dbReference type="ARBA" id="ARBA00022737"/>
    </source>
</evidence>
<dbReference type="PANTHER" id="PTHR22722:SF12">
    <property type="entry name" value="EGF-LIKE DOMAIN-CONTAINING PROTEIN"/>
    <property type="match status" value="1"/>
</dbReference>
<feature type="domain" description="EGF-like" evidence="16">
    <location>
        <begin position="2163"/>
        <end position="2198"/>
    </location>
</feature>
<dbReference type="FunFam" id="2.120.10.30:FF:000035">
    <property type="entry name" value="Low-density lipoprotein receptor-related protein 2"/>
    <property type="match status" value="1"/>
</dbReference>
<feature type="disulfide bond" evidence="13">
    <location>
        <begin position="307"/>
        <end position="322"/>
    </location>
</feature>
<dbReference type="GO" id="GO:0006897">
    <property type="term" value="P:endocytosis"/>
    <property type="evidence" value="ECO:0007669"/>
    <property type="project" value="UniProtKB-KW"/>
</dbReference>
<feature type="disulfide bond" evidence="13">
    <location>
        <begin position="1268"/>
        <end position="1286"/>
    </location>
</feature>
<evidence type="ECO:0000256" key="4">
    <source>
        <dbReference type="ARBA" id="ARBA00022692"/>
    </source>
</evidence>
<feature type="disulfide bond" evidence="13">
    <location>
        <begin position="424"/>
        <end position="442"/>
    </location>
</feature>
<feature type="repeat" description="LDL-receptor class B" evidence="14">
    <location>
        <begin position="873"/>
        <end position="916"/>
    </location>
</feature>
<feature type="disulfide bond" evidence="13">
    <location>
        <begin position="584"/>
        <end position="602"/>
    </location>
</feature>
<dbReference type="PROSITE" id="PS01187">
    <property type="entry name" value="EGF_CA"/>
    <property type="match status" value="1"/>
</dbReference>
<dbReference type="InterPro" id="IPR001881">
    <property type="entry name" value="EGF-like_Ca-bd_dom"/>
</dbReference>
<feature type="disulfide bond" evidence="13">
    <location>
        <begin position="1384"/>
        <end position="1402"/>
    </location>
</feature>
<sequence length="2325" mass="260267">MTNASSVETIFRLRNQDKPRGISIDSCGSRIFWTNWNSHTPSIERAYLSGFGKTSIITTDIRMPNALTLDHLAQKLYWGDARLDKIERCEYDGTGRVVLAQITPQHPFALAVYGDYIYWTDWILHAVLRADKLTGQSVVWLRREVARPMGIVAVAVDTENCSVNPCGSVESTCEHGCRLLPSAAIECTCPPGHVLAEDGKRCYKKVPERQNNDIFYCSDGATVPFSVTCDGISHCLDKSDEEPGYCSGRTCPPGWFLCKNKRCTLEKTVCNGIDDCGDSTDEYNCTCPSDSHFKCKNGECISIDFRCDRDLDCQDASDEMECENMSCPVDDQNMVKCPHTTACIHKDWICDDENDCWDNWDEQNCTSARKRICNSSQFRCRNDTCIPIEKKCDGHNDCNDALSPNGEGSDEELCARCTDDQFSCADNTCIPKSWVCNGLQDCPDLSDEYNCKPQCRSNQFRCESGECIPKSWQCDGRPDCSDQSDELEHCKTRLCDPSEFRCNSTGRCIPMEWVCDGEADCTDHHDEHRDQGCSTTTCVIDEFQCADGTCINKVYFCDGDKDCNDGSDEPNKCHHSCGAGEFRCNNGKCIMDLFKCDGADHCGDNSDEGKQCQNEGDYCRGNGWFHCGNGVCINDTLLCNGENNCGDFSDENKCNIDECTATPPPCSQKCIDKPVGFECQCMPGYQKSQKDPKLCEDLNECLQRPCGQVCRNTLGSYRCSCEEPKYILKPDRSSCGANSTVQATIILANRYYIRELDLNGRSALLAHNLTNAVALDYDWKDQCLYWSDVTQLGSSIKKLCDYKNNSTAVQTLHSPTLQNPDGLAVDWVGRNLYWCDKGLDTLEVSTLEGKYRRVLLSSGLEEPRAIALDPVEKYMFWSDWGSQVHIGKASMDGSNPRVIVNSSLGWPNALTVSYETREFFWADAREDYIAVADYDGKNIKIIASRDRTPSLRLHHVFAIDVWEDFIYWTDWETKTVERCHKYRGDNCSSLLTMVHRPMDIRIVHPFRQPQIENPCAIANCSALCLLKPEAPFYTCACPENYILEEDEKSCKANCTSTHFECKTTYKCIPFWWKCDTQDDCGDGSDEPESCPPFKCLPGQYQCKNGQCTHPSDLCNGEDNCGDNSDEMDCKHYTCLSTQFRCPGNDTIPPRCIPDKNHCNKQVDCPLGEDELDCPPVTCPPNQFKCKNDKCIPAVWVCDTDNDCGDNSDETQSCENRTCRTDHFRCKSGRCIPNSWKCDGDPDCASGEDEPASCSLPEFHTCEPSYFKCNNNKCIPGRWHCDYDNDCGDNSDEINCAPRNCSESEFRCGDGKCIKGTLKCDGEFQCEDRSDEGNCHIQCKKNEFQCTNPQICIFLEWKCDGQRDCTDGSDEENCSDVCPEDGFKCNSGQCINADWRCDGQADCEDGSDEQECSGLACGFERFRCKNDRCVPISTVCDGHDQCGDNSDEDLRICKKYGRCPPDEFTCKSGHCIEKKLRCDGENDCEDNSDEEDCHKSACQWNSCSQICIERKNNTFVCKCASGYYLVWGHHCQAKGGLADLVLATEAELRLVSPYKVGDITSNKLRSKTLATAPGYKVYAVDLLYKNKQVQAFWTDHHNKRVQSIILDVSHQNRSKREVDQPKTILSNLEDPRGISIDWVAKRLYVTDGTRIIVSTLDGESIYTLIKGNMQELRDIVVAPAQGVLFWSDWGPLPRIETAYMDGNKRRILVNTSLLWPTSITIDYPAERLYWSDPKSFVVESIKFDGSDRQVVRHFNKETKPFKIEIFETSLFVSTYRTHNILKMHKFGLGNITHIGQGLTRISDLLILQENKQDNSLNNTCHDFCHPTEFCLLSAHGATCTCADNYAKSNLTCKPVPNRIPSCPLNCNSGKCKIVPGQGPKCICDHQYTGPRCEHYRCSQFCKNKGMCYVDLISPKSPEALAPLRCNCLPQWTGDRCEIPVNLCEGRCSNGGTCYSPKPGLAQCSCPSGFNGYRCQNCIGLTCQNGGNCTIEGNNKVCKCPIGFTGVHCEIRICGRFGTPISTANGFRCSCYSGYTGENCEQDSCHQHCQNGGTCRMGMKQPVCICPTTFGGRRCEIDLCAGLNSLPQCSASCQCGDHGVCATLQGKRLCRCDEQWIGRHCDIFVGSSNDCKDLCQNGGVCLMEDRKEVPKCICPEGWSGPTCEVPPQCLMFCTHGLCRLNDDQEPYCECPDGFTGLRCQETHVEKAISSKSYVPITSAILMIVIILLTAGAIFLIGYVTFTYFIKKRQAFTHERLQENDFNNPMYQDRDAEPFSLDADKAGNFANPVYDSVYNGSSSSGEEKAVLLQHSADEIPLTSVDETETYQN</sequence>
<dbReference type="Pfam" id="PF00008">
    <property type="entry name" value="EGF"/>
    <property type="match status" value="1"/>
</dbReference>
<feature type="disulfide bond" evidence="13">
    <location>
        <begin position="258"/>
        <end position="276"/>
    </location>
</feature>
<feature type="disulfide bond" evidence="13">
    <location>
        <begin position="577"/>
        <end position="589"/>
    </location>
</feature>
<dbReference type="PRINTS" id="PR00261">
    <property type="entry name" value="LDLRECEPTOR"/>
</dbReference>
<keyword evidence="11" id="KW-0325">Glycoprotein</keyword>
<feature type="disulfide bond" evidence="13">
    <location>
        <begin position="217"/>
        <end position="235"/>
    </location>
</feature>
<feature type="disulfide bond" evidence="12">
    <location>
        <begin position="2133"/>
        <end position="2150"/>
    </location>
</feature>
<feature type="disulfide bond" evidence="13">
    <location>
        <begin position="1261"/>
        <end position="1273"/>
    </location>
</feature>
<feature type="disulfide bond" evidence="13">
    <location>
        <begin position="462"/>
        <end position="480"/>
    </location>
</feature>
<feature type="disulfide bond" evidence="13">
    <location>
        <begin position="380"/>
        <end position="398"/>
    </location>
</feature>
<feature type="disulfide bond" evidence="13">
    <location>
        <begin position="1300"/>
        <end position="1312"/>
    </location>
</feature>
<keyword evidence="6" id="KW-0677">Repeat</keyword>
<dbReference type="Pfam" id="PF00057">
    <property type="entry name" value="Ldl_recept_a"/>
    <property type="match status" value="20"/>
</dbReference>
<feature type="disulfide bond" evidence="13">
    <location>
        <begin position="1416"/>
        <end position="1428"/>
    </location>
</feature>
<dbReference type="Proteomes" id="UP001516400">
    <property type="component" value="Unassembled WGS sequence"/>
</dbReference>
<dbReference type="PROSITE" id="PS00010">
    <property type="entry name" value="ASX_HYDROXYL"/>
    <property type="match status" value="1"/>
</dbReference>
<feature type="domain" description="EGF-like" evidence="16">
    <location>
        <begin position="1938"/>
        <end position="1974"/>
    </location>
</feature>
<dbReference type="FunFam" id="2.120.10.30:FF:000241">
    <property type="entry name" value="Low-density lipoprotein receptor-related protein 6"/>
    <property type="match status" value="2"/>
</dbReference>
<dbReference type="FunFam" id="4.10.400.10:FF:000011">
    <property type="entry name" value="Low-density lipoprotein receptor-related protein 1"/>
    <property type="match status" value="1"/>
</dbReference>
<dbReference type="InterPro" id="IPR011042">
    <property type="entry name" value="6-blade_b-propeller_TolB-like"/>
</dbReference>
<dbReference type="FunFam" id="4.10.400.10:FF:000007">
    <property type="entry name" value="Low density lipoprotein receptor-related protein 1"/>
    <property type="match status" value="1"/>
</dbReference>
<dbReference type="InterPro" id="IPR023415">
    <property type="entry name" value="LDLR_class-A_CS"/>
</dbReference>
<comment type="subcellular location">
    <subcellularLocation>
        <location evidence="1">Membrane</location>
        <topology evidence="1">Single-pass membrane protein</topology>
    </subcellularLocation>
</comment>
<feature type="disulfide bond" evidence="13">
    <location>
        <begin position="1158"/>
        <end position="1173"/>
    </location>
</feature>
<feature type="disulfide bond" evidence="13">
    <location>
        <begin position="1377"/>
        <end position="1389"/>
    </location>
</feature>
<feature type="disulfide bond" evidence="13">
    <location>
        <begin position="270"/>
        <end position="285"/>
    </location>
</feature>
<evidence type="ECO:0000256" key="8">
    <source>
        <dbReference type="ARBA" id="ARBA00023136"/>
    </source>
</evidence>
<reference evidence="17 18" key="1">
    <citation type="journal article" date="2021" name="BMC Biol.">
        <title>Horizontally acquired antibacterial genes associated with adaptive radiation of ladybird beetles.</title>
        <authorList>
            <person name="Li H.S."/>
            <person name="Tang X.F."/>
            <person name="Huang Y.H."/>
            <person name="Xu Z.Y."/>
            <person name="Chen M.L."/>
            <person name="Du X.Y."/>
            <person name="Qiu B.Y."/>
            <person name="Chen P.T."/>
            <person name="Zhang W."/>
            <person name="Slipinski A."/>
            <person name="Escalona H.E."/>
            <person name="Waterhouse R.M."/>
            <person name="Zwick A."/>
            <person name="Pang H."/>
        </authorList>
    </citation>
    <scope>NUCLEOTIDE SEQUENCE [LARGE SCALE GENOMIC DNA]</scope>
    <source>
        <strain evidence="17">SYSU2018</strain>
    </source>
</reference>
<evidence type="ECO:0000256" key="15">
    <source>
        <dbReference type="SAM" id="Phobius"/>
    </source>
</evidence>
<feature type="disulfide bond" evidence="13">
    <location>
        <begin position="538"/>
        <end position="550"/>
    </location>
</feature>
<feature type="disulfide bond" evidence="13">
    <location>
        <begin position="1396"/>
        <end position="1411"/>
    </location>
</feature>
<evidence type="ECO:0000259" key="16">
    <source>
        <dbReference type="PROSITE" id="PS50026"/>
    </source>
</evidence>
<feature type="disulfide bond" evidence="12">
    <location>
        <begin position="2043"/>
        <end position="2053"/>
    </location>
</feature>
<feature type="repeat" description="LDL-receptor class B" evidence="14">
    <location>
        <begin position="29"/>
        <end position="73"/>
    </location>
</feature>
<evidence type="ECO:0000256" key="2">
    <source>
        <dbReference type="ARBA" id="ARBA00022536"/>
    </source>
</evidence>
<evidence type="ECO:0000256" key="14">
    <source>
        <dbReference type="PROSITE-ProRule" id="PRU00461"/>
    </source>
</evidence>
<feature type="disulfide bond" evidence="12">
    <location>
        <begin position="1998"/>
        <end position="2007"/>
    </location>
</feature>
<accession>A0ABD2PD89</accession>
<feature type="disulfide bond" evidence="13">
    <location>
        <begin position="1319"/>
        <end position="1334"/>
    </location>
</feature>
<keyword evidence="3" id="KW-0254">Endocytosis</keyword>
<feature type="disulfide bond" evidence="12">
    <location>
        <begin position="1896"/>
        <end position="1906"/>
    </location>
</feature>
<feature type="disulfide bond" evidence="13">
    <location>
        <begin position="1307"/>
        <end position="1325"/>
    </location>
</feature>
<evidence type="ECO:0000256" key="12">
    <source>
        <dbReference type="PROSITE-ProRule" id="PRU00076"/>
    </source>
</evidence>
<keyword evidence="10" id="KW-0675">Receptor</keyword>
<dbReference type="SUPFAM" id="SSF57424">
    <property type="entry name" value="LDL receptor-like module"/>
    <property type="match status" value="22"/>
</dbReference>
<keyword evidence="18" id="KW-1185">Reference proteome</keyword>
<comment type="caution">
    <text evidence="12">Lacks conserved residue(s) required for the propagation of feature annotation.</text>
</comment>
<feature type="disulfide bond" evidence="13">
    <location>
        <begin position="1358"/>
        <end position="1373"/>
    </location>
</feature>
<dbReference type="Gene3D" id="2.10.25.10">
    <property type="entry name" value="Laminin"/>
    <property type="match status" value="8"/>
</dbReference>
<feature type="disulfide bond" evidence="12">
    <location>
        <begin position="1942"/>
        <end position="1952"/>
    </location>
</feature>
<feature type="disulfide bond" evidence="13">
    <location>
        <begin position="1102"/>
        <end position="1120"/>
    </location>
</feature>
<name>A0ABD2PD89_9CUCU</name>
<keyword evidence="7 15" id="KW-1133">Transmembrane helix</keyword>
<dbReference type="InterPro" id="IPR000033">
    <property type="entry name" value="LDLR_classB_rpt"/>
</dbReference>
<feature type="disulfide bond" evidence="13">
    <location>
        <begin position="455"/>
        <end position="467"/>
    </location>
</feature>
<dbReference type="InterPro" id="IPR000152">
    <property type="entry name" value="EGF-type_Asp/Asn_hydroxyl_site"/>
</dbReference>
<feature type="disulfide bond" evidence="12">
    <location>
        <begin position="2188"/>
        <end position="2197"/>
    </location>
</feature>
<dbReference type="SUPFAM" id="SSF57196">
    <property type="entry name" value="EGF/Laminin"/>
    <property type="match status" value="8"/>
</dbReference>
<feature type="disulfide bond" evidence="13">
    <location>
        <begin position="251"/>
        <end position="263"/>
    </location>
</feature>
<feature type="repeat" description="LDL-receptor class B" evidence="14">
    <location>
        <begin position="74"/>
        <end position="116"/>
    </location>
</feature>
<dbReference type="InterPro" id="IPR018097">
    <property type="entry name" value="EGF_Ca-bd_CS"/>
</dbReference>
<feature type="disulfide bond" evidence="13">
    <location>
        <begin position="1178"/>
        <end position="1190"/>
    </location>
</feature>
<evidence type="ECO:0000313" key="17">
    <source>
        <dbReference type="EMBL" id="KAL3288606.1"/>
    </source>
</evidence>
<feature type="disulfide bond" evidence="13">
    <location>
        <begin position="1458"/>
        <end position="1470"/>
    </location>
</feature>
<dbReference type="InterPro" id="IPR002172">
    <property type="entry name" value="LDrepeatLR_classA_rpt"/>
</dbReference>
<feature type="domain" description="EGF-like" evidence="16">
    <location>
        <begin position="655"/>
        <end position="696"/>
    </location>
</feature>
<keyword evidence="5" id="KW-0732">Signal</keyword>
<dbReference type="PROSITE" id="PS00022">
    <property type="entry name" value="EGF_1"/>
    <property type="match status" value="5"/>
</dbReference>
<feature type="repeat" description="LDL-receptor class B" evidence="14">
    <location>
        <begin position="830"/>
        <end position="872"/>
    </location>
</feature>
<feature type="domain" description="EGF-like" evidence="16">
    <location>
        <begin position="2039"/>
        <end position="2074"/>
    </location>
</feature>
<dbReference type="PROSITE" id="PS51120">
    <property type="entry name" value="LDLRB"/>
    <property type="match status" value="6"/>
</dbReference>
<feature type="transmembrane region" description="Helical" evidence="15">
    <location>
        <begin position="2217"/>
        <end position="2243"/>
    </location>
</feature>
<dbReference type="FunFam" id="4.10.400.10:FF:000002">
    <property type="entry name" value="Low-density lipoprotein receptor-related protein 1"/>
    <property type="match status" value="1"/>
</dbReference>
<keyword evidence="4 15" id="KW-0812">Transmembrane</keyword>
<evidence type="ECO:0000256" key="10">
    <source>
        <dbReference type="ARBA" id="ARBA00023170"/>
    </source>
</evidence>
<feature type="disulfide bond" evidence="13">
    <location>
        <begin position="350"/>
        <end position="365"/>
    </location>
</feature>
<keyword evidence="2 12" id="KW-0245">EGF-like domain</keyword>
<dbReference type="PROSITE" id="PS50068">
    <property type="entry name" value="LDLRA_2"/>
    <property type="match status" value="22"/>
</dbReference>
<organism evidence="17 18">
    <name type="scientific">Cryptolaemus montrouzieri</name>
    <dbReference type="NCBI Taxonomy" id="559131"/>
    <lineage>
        <taxon>Eukaryota</taxon>
        <taxon>Metazoa</taxon>
        <taxon>Ecdysozoa</taxon>
        <taxon>Arthropoda</taxon>
        <taxon>Hexapoda</taxon>
        <taxon>Insecta</taxon>
        <taxon>Pterygota</taxon>
        <taxon>Neoptera</taxon>
        <taxon>Endopterygota</taxon>
        <taxon>Coleoptera</taxon>
        <taxon>Polyphaga</taxon>
        <taxon>Cucujiformia</taxon>
        <taxon>Coccinelloidea</taxon>
        <taxon>Coccinellidae</taxon>
        <taxon>Scymninae</taxon>
        <taxon>Scymnini</taxon>
        <taxon>Cryptolaemus</taxon>
    </lineage>
</organism>
<keyword evidence="8 15" id="KW-0472">Membrane</keyword>
<evidence type="ECO:0000256" key="11">
    <source>
        <dbReference type="ARBA" id="ARBA00023180"/>
    </source>
</evidence>
<dbReference type="PROSITE" id="PS01209">
    <property type="entry name" value="LDLRA_1"/>
    <property type="match status" value="8"/>
</dbReference>
<feature type="disulfide bond" evidence="13">
    <location>
        <begin position="639"/>
        <end position="654"/>
    </location>
</feature>
<feature type="domain" description="EGF-like" evidence="16">
    <location>
        <begin position="1892"/>
        <end position="1936"/>
    </location>
</feature>
<feature type="disulfide bond" evidence="12">
    <location>
        <begin position="2152"/>
        <end position="2161"/>
    </location>
</feature>